<dbReference type="InterPro" id="IPR013154">
    <property type="entry name" value="ADH-like_N"/>
</dbReference>
<dbReference type="Gene3D" id="3.90.180.10">
    <property type="entry name" value="Medium-chain alcohol dehydrogenases, catalytic domain"/>
    <property type="match status" value="1"/>
</dbReference>
<dbReference type="RefSeq" id="XP_033665926.1">
    <property type="nucleotide sequence ID" value="XM_033817357.1"/>
</dbReference>
<evidence type="ECO:0000313" key="6">
    <source>
        <dbReference type="Proteomes" id="UP000799537"/>
    </source>
</evidence>
<dbReference type="InterPro" id="IPR011032">
    <property type="entry name" value="GroES-like_sf"/>
</dbReference>
<dbReference type="Gene3D" id="3.40.50.720">
    <property type="entry name" value="NAD(P)-binding Rossmann-like Domain"/>
    <property type="match status" value="1"/>
</dbReference>
<dbReference type="PANTHER" id="PTHR45348:SF2">
    <property type="entry name" value="ZINC-TYPE ALCOHOL DEHYDROGENASE-LIKE PROTEIN C2E1P3.01"/>
    <property type="match status" value="1"/>
</dbReference>
<comment type="similarity">
    <text evidence="1">Belongs to the zinc-containing alcohol dehydrogenase family.</text>
</comment>
<dbReference type="GeneID" id="54570629"/>
<evidence type="ECO:0000256" key="3">
    <source>
        <dbReference type="ARBA" id="ARBA00023002"/>
    </source>
</evidence>
<dbReference type="AlphaFoldDB" id="A0A6A6CCV9"/>
<evidence type="ECO:0000313" key="5">
    <source>
        <dbReference type="EMBL" id="KAF2165037.1"/>
    </source>
</evidence>
<dbReference type="InterPro" id="IPR020843">
    <property type="entry name" value="ER"/>
</dbReference>
<sequence length="343" mass="37870">MKALTLSSKHGPPLLTHRPLPRLRPTYLLVRVHAVALNPADIAVVDWGLGEADTLLGCDYAGVVEAVGSEVHRDFKVGERVCGAMRPADPHERENGCFAEWVVVKADIAWRVPEGLGWEEAATLGVTGLTTGRCMYQKFKLPWPDRAEKNPGWMFIYGGSSAMGTMLTQFAKLSNYEVITTCSPQNFELCKSFGAAHIFDYHDPETPKKILDLVGDSLNLCVDCISTEETGAFCAKVLAPKAKYSASLVPQCPREDVEMFSTPGFSFMGEPWEQFGVMNPASMEDFEYSKGFAILAERLLAEGKVRPHPVDLREGGLEAIPEAMEDLRAKRVSGKKLVFRVRE</sequence>
<dbReference type="CDD" id="cd08249">
    <property type="entry name" value="enoyl_reductase_like"/>
    <property type="match status" value="1"/>
</dbReference>
<organism evidence="5 6">
    <name type="scientific">Zasmidium cellare ATCC 36951</name>
    <dbReference type="NCBI Taxonomy" id="1080233"/>
    <lineage>
        <taxon>Eukaryota</taxon>
        <taxon>Fungi</taxon>
        <taxon>Dikarya</taxon>
        <taxon>Ascomycota</taxon>
        <taxon>Pezizomycotina</taxon>
        <taxon>Dothideomycetes</taxon>
        <taxon>Dothideomycetidae</taxon>
        <taxon>Mycosphaerellales</taxon>
        <taxon>Mycosphaerellaceae</taxon>
        <taxon>Zasmidium</taxon>
    </lineage>
</organism>
<dbReference type="EMBL" id="ML993601">
    <property type="protein sequence ID" value="KAF2165037.1"/>
    <property type="molecule type" value="Genomic_DNA"/>
</dbReference>
<accession>A0A6A6CCV9</accession>
<dbReference type="InterPro" id="IPR013149">
    <property type="entry name" value="ADH-like_C"/>
</dbReference>
<gene>
    <name evidence="5" type="ORF">M409DRAFT_67348</name>
</gene>
<comment type="subunit">
    <text evidence="2">Monomer.</text>
</comment>
<dbReference type="InterPro" id="IPR047122">
    <property type="entry name" value="Trans-enoyl_RdTase-like"/>
</dbReference>
<dbReference type="PANTHER" id="PTHR45348">
    <property type="entry name" value="HYPOTHETICAL OXIDOREDUCTASE (EUROFUNG)"/>
    <property type="match status" value="1"/>
</dbReference>
<dbReference type="Pfam" id="PF08240">
    <property type="entry name" value="ADH_N"/>
    <property type="match status" value="1"/>
</dbReference>
<name>A0A6A6CCV9_ZASCE</name>
<dbReference type="SUPFAM" id="SSF50129">
    <property type="entry name" value="GroES-like"/>
    <property type="match status" value="1"/>
</dbReference>
<proteinExistence type="inferred from homology"/>
<evidence type="ECO:0000256" key="1">
    <source>
        <dbReference type="ARBA" id="ARBA00008072"/>
    </source>
</evidence>
<dbReference type="SUPFAM" id="SSF51735">
    <property type="entry name" value="NAD(P)-binding Rossmann-fold domains"/>
    <property type="match status" value="1"/>
</dbReference>
<dbReference type="Proteomes" id="UP000799537">
    <property type="component" value="Unassembled WGS sequence"/>
</dbReference>
<dbReference type="OrthoDB" id="48317at2759"/>
<dbReference type="GO" id="GO:0016651">
    <property type="term" value="F:oxidoreductase activity, acting on NAD(P)H"/>
    <property type="evidence" value="ECO:0007669"/>
    <property type="project" value="InterPro"/>
</dbReference>
<keyword evidence="6" id="KW-1185">Reference proteome</keyword>
<evidence type="ECO:0000256" key="2">
    <source>
        <dbReference type="ARBA" id="ARBA00011245"/>
    </source>
</evidence>
<dbReference type="SMART" id="SM00829">
    <property type="entry name" value="PKS_ER"/>
    <property type="match status" value="1"/>
</dbReference>
<reference evidence="5" key="1">
    <citation type="journal article" date="2020" name="Stud. Mycol.">
        <title>101 Dothideomycetes genomes: a test case for predicting lifestyles and emergence of pathogens.</title>
        <authorList>
            <person name="Haridas S."/>
            <person name="Albert R."/>
            <person name="Binder M."/>
            <person name="Bloem J."/>
            <person name="Labutti K."/>
            <person name="Salamov A."/>
            <person name="Andreopoulos B."/>
            <person name="Baker S."/>
            <person name="Barry K."/>
            <person name="Bills G."/>
            <person name="Bluhm B."/>
            <person name="Cannon C."/>
            <person name="Castanera R."/>
            <person name="Culley D."/>
            <person name="Daum C."/>
            <person name="Ezra D."/>
            <person name="Gonzalez J."/>
            <person name="Henrissat B."/>
            <person name="Kuo A."/>
            <person name="Liang C."/>
            <person name="Lipzen A."/>
            <person name="Lutzoni F."/>
            <person name="Magnuson J."/>
            <person name="Mondo S."/>
            <person name="Nolan M."/>
            <person name="Ohm R."/>
            <person name="Pangilinan J."/>
            <person name="Park H.-J."/>
            <person name="Ramirez L."/>
            <person name="Alfaro M."/>
            <person name="Sun H."/>
            <person name="Tritt A."/>
            <person name="Yoshinaga Y."/>
            <person name="Zwiers L.-H."/>
            <person name="Turgeon B."/>
            <person name="Goodwin S."/>
            <person name="Spatafora J."/>
            <person name="Crous P."/>
            <person name="Grigoriev I."/>
        </authorList>
    </citation>
    <scope>NUCLEOTIDE SEQUENCE</scope>
    <source>
        <strain evidence="5">ATCC 36951</strain>
    </source>
</reference>
<dbReference type="InterPro" id="IPR036291">
    <property type="entry name" value="NAD(P)-bd_dom_sf"/>
</dbReference>
<feature type="domain" description="Enoyl reductase (ER)" evidence="4">
    <location>
        <begin position="11"/>
        <end position="338"/>
    </location>
</feature>
<dbReference type="Pfam" id="PF00107">
    <property type="entry name" value="ADH_zinc_N"/>
    <property type="match status" value="1"/>
</dbReference>
<protein>
    <recommendedName>
        <fullName evidence="4">Enoyl reductase (ER) domain-containing protein</fullName>
    </recommendedName>
</protein>
<evidence type="ECO:0000259" key="4">
    <source>
        <dbReference type="SMART" id="SM00829"/>
    </source>
</evidence>
<keyword evidence="3" id="KW-0560">Oxidoreductase</keyword>